<keyword evidence="3" id="KW-1185">Reference proteome</keyword>
<sequence length="281" mass="31945">MERVKVFLWTLNHDAIMTNYNRVRRGFSDCDICPSRDLSEWIELNLTKCLGIGNEHKWCDTFAISCWLLWKQRNNIVFKNSMEKPNALITGIHNQLVYLKEARALNVKQSRFQKPNDSNRGWRPPDANMVKVNVDGSCWENDMSISCGGVIRDAESRWIVGFAKNLSKGNVLLAELWGIRLGIQTATDNGLFYITLESDSLVAINMIKGNTSNSHPLYPMVVVIRRMLESLEEVSLVHVSRNANKVADAMAKQGHLLPFGDFLYEEPPVFSSIAYQEDCMG</sequence>
<accession>A0A834TAK4</accession>
<dbReference type="OrthoDB" id="1435729at2759"/>
<dbReference type="GO" id="GO:0003676">
    <property type="term" value="F:nucleic acid binding"/>
    <property type="evidence" value="ECO:0007669"/>
    <property type="project" value="InterPro"/>
</dbReference>
<evidence type="ECO:0000259" key="1">
    <source>
        <dbReference type="Pfam" id="PF13456"/>
    </source>
</evidence>
<dbReference type="InterPro" id="IPR002156">
    <property type="entry name" value="RNaseH_domain"/>
</dbReference>
<dbReference type="Gene3D" id="3.30.420.10">
    <property type="entry name" value="Ribonuclease H-like superfamily/Ribonuclease H"/>
    <property type="match status" value="1"/>
</dbReference>
<evidence type="ECO:0000313" key="2">
    <source>
        <dbReference type="EMBL" id="KAF7817750.1"/>
    </source>
</evidence>
<protein>
    <recommendedName>
        <fullName evidence="1">RNase H type-1 domain-containing protein</fullName>
    </recommendedName>
</protein>
<dbReference type="InterPro" id="IPR044730">
    <property type="entry name" value="RNase_H-like_dom_plant"/>
</dbReference>
<dbReference type="EMBL" id="JAAIUW010000008">
    <property type="protein sequence ID" value="KAF7817750.1"/>
    <property type="molecule type" value="Genomic_DNA"/>
</dbReference>
<dbReference type="PANTHER" id="PTHR47723:SF19">
    <property type="entry name" value="POLYNUCLEOTIDYL TRANSFERASE, RIBONUCLEASE H-LIKE SUPERFAMILY PROTEIN"/>
    <property type="match status" value="1"/>
</dbReference>
<dbReference type="GO" id="GO:0004523">
    <property type="term" value="F:RNA-DNA hybrid ribonuclease activity"/>
    <property type="evidence" value="ECO:0007669"/>
    <property type="project" value="InterPro"/>
</dbReference>
<dbReference type="PANTHER" id="PTHR47723">
    <property type="entry name" value="OS05G0353850 PROTEIN"/>
    <property type="match status" value="1"/>
</dbReference>
<reference evidence="2" key="1">
    <citation type="submission" date="2020-09" db="EMBL/GenBank/DDBJ databases">
        <title>Genome-Enabled Discovery of Anthraquinone Biosynthesis in Senna tora.</title>
        <authorList>
            <person name="Kang S.-H."/>
            <person name="Pandey R.P."/>
            <person name="Lee C.-M."/>
            <person name="Sim J.-S."/>
            <person name="Jeong J.-T."/>
            <person name="Choi B.-S."/>
            <person name="Jung M."/>
            <person name="Ginzburg D."/>
            <person name="Zhao K."/>
            <person name="Won S.Y."/>
            <person name="Oh T.-J."/>
            <person name="Yu Y."/>
            <person name="Kim N.-H."/>
            <person name="Lee O.R."/>
            <person name="Lee T.-H."/>
            <person name="Bashyal P."/>
            <person name="Kim T.-S."/>
            <person name="Lee W.-H."/>
            <person name="Kawkins C."/>
            <person name="Kim C.-K."/>
            <person name="Kim J.S."/>
            <person name="Ahn B.O."/>
            <person name="Rhee S.Y."/>
            <person name="Sohng J.K."/>
        </authorList>
    </citation>
    <scope>NUCLEOTIDE SEQUENCE</scope>
    <source>
        <tissue evidence="2">Leaf</tissue>
    </source>
</reference>
<comment type="caution">
    <text evidence="2">The sequence shown here is derived from an EMBL/GenBank/DDBJ whole genome shotgun (WGS) entry which is preliminary data.</text>
</comment>
<name>A0A834TAK4_9FABA</name>
<dbReference type="InterPro" id="IPR036397">
    <property type="entry name" value="RNaseH_sf"/>
</dbReference>
<evidence type="ECO:0000313" key="3">
    <source>
        <dbReference type="Proteomes" id="UP000634136"/>
    </source>
</evidence>
<dbReference type="Proteomes" id="UP000634136">
    <property type="component" value="Unassembled WGS sequence"/>
</dbReference>
<dbReference type="InterPro" id="IPR053151">
    <property type="entry name" value="RNase_H-like"/>
</dbReference>
<dbReference type="SUPFAM" id="SSF53098">
    <property type="entry name" value="Ribonuclease H-like"/>
    <property type="match status" value="1"/>
</dbReference>
<organism evidence="2 3">
    <name type="scientific">Senna tora</name>
    <dbReference type="NCBI Taxonomy" id="362788"/>
    <lineage>
        <taxon>Eukaryota</taxon>
        <taxon>Viridiplantae</taxon>
        <taxon>Streptophyta</taxon>
        <taxon>Embryophyta</taxon>
        <taxon>Tracheophyta</taxon>
        <taxon>Spermatophyta</taxon>
        <taxon>Magnoliopsida</taxon>
        <taxon>eudicotyledons</taxon>
        <taxon>Gunneridae</taxon>
        <taxon>Pentapetalae</taxon>
        <taxon>rosids</taxon>
        <taxon>fabids</taxon>
        <taxon>Fabales</taxon>
        <taxon>Fabaceae</taxon>
        <taxon>Caesalpinioideae</taxon>
        <taxon>Cassia clade</taxon>
        <taxon>Senna</taxon>
    </lineage>
</organism>
<feature type="domain" description="RNase H type-1" evidence="1">
    <location>
        <begin position="133"/>
        <end position="253"/>
    </location>
</feature>
<dbReference type="InterPro" id="IPR012337">
    <property type="entry name" value="RNaseH-like_sf"/>
</dbReference>
<dbReference type="CDD" id="cd06222">
    <property type="entry name" value="RNase_H_like"/>
    <property type="match status" value="1"/>
</dbReference>
<gene>
    <name evidence="2" type="ORF">G2W53_023205</name>
</gene>
<dbReference type="AlphaFoldDB" id="A0A834TAK4"/>
<dbReference type="Pfam" id="PF13456">
    <property type="entry name" value="RVT_3"/>
    <property type="match status" value="1"/>
</dbReference>
<proteinExistence type="predicted"/>